<dbReference type="SUPFAM" id="SSF54768">
    <property type="entry name" value="dsRNA-binding domain-like"/>
    <property type="match status" value="1"/>
</dbReference>
<keyword evidence="4" id="KW-1185">Reference proteome</keyword>
<dbReference type="PROSITE" id="PS50137">
    <property type="entry name" value="DS_RBD"/>
    <property type="match status" value="1"/>
</dbReference>
<reference evidence="3 4" key="1">
    <citation type="submission" date="2016-08" db="EMBL/GenBank/DDBJ databases">
        <authorList>
            <consortium name="Lentinula edodes genome sequencing consortium"/>
            <person name="Sakamoto Y."/>
            <person name="Nakade K."/>
            <person name="Sato S."/>
            <person name="Yoshida Y."/>
            <person name="Miyazaki K."/>
            <person name="Natsume S."/>
            <person name="Konno N."/>
        </authorList>
    </citation>
    <scope>NUCLEOTIDE SEQUENCE [LARGE SCALE GENOMIC DNA]</scope>
    <source>
        <strain evidence="3 4">NBRC 111202</strain>
    </source>
</reference>
<dbReference type="EMBL" id="BDGU01000328">
    <property type="protein sequence ID" value="GAW06582.1"/>
    <property type="molecule type" value="Genomic_DNA"/>
</dbReference>
<dbReference type="InterPro" id="IPR014720">
    <property type="entry name" value="dsRBD_dom"/>
</dbReference>
<sequence>MAKDGAFALNNFLQSKNRLSALSWLDSTSGLPHAPQWNCICKIDGEVMGSGTGPQKHVARDIAANQALKTLIDTNWS</sequence>
<dbReference type="AlphaFoldDB" id="A0A1Q3EHB1"/>
<protein>
    <submittedName>
        <fullName evidence="3">DsRNA binding protein</fullName>
    </submittedName>
</protein>
<evidence type="ECO:0000313" key="4">
    <source>
        <dbReference type="Proteomes" id="UP000188533"/>
    </source>
</evidence>
<dbReference type="GO" id="GO:0003723">
    <property type="term" value="F:RNA binding"/>
    <property type="evidence" value="ECO:0007669"/>
    <property type="project" value="UniProtKB-UniRule"/>
</dbReference>
<comment type="caution">
    <text evidence="3">The sequence shown here is derived from an EMBL/GenBank/DDBJ whole genome shotgun (WGS) entry which is preliminary data.</text>
</comment>
<dbReference type="Pfam" id="PF00035">
    <property type="entry name" value="dsrm"/>
    <property type="match status" value="1"/>
</dbReference>
<keyword evidence="1" id="KW-0694">RNA-binding</keyword>
<dbReference type="Gene3D" id="3.30.160.20">
    <property type="match status" value="1"/>
</dbReference>
<dbReference type="OrthoDB" id="3246846at2759"/>
<dbReference type="Proteomes" id="UP000188533">
    <property type="component" value="Unassembled WGS sequence"/>
</dbReference>
<gene>
    <name evidence="3" type="ORF">LENED_008518</name>
</gene>
<accession>A0A1Q3EHB1</accession>
<proteinExistence type="predicted"/>
<evidence type="ECO:0000256" key="1">
    <source>
        <dbReference type="PROSITE-ProRule" id="PRU00266"/>
    </source>
</evidence>
<reference evidence="3 4" key="2">
    <citation type="submission" date="2017-02" db="EMBL/GenBank/DDBJ databases">
        <title>A genome survey and senescence transcriptome analysis in Lentinula edodes.</title>
        <authorList>
            <person name="Sakamoto Y."/>
            <person name="Nakade K."/>
            <person name="Sato S."/>
            <person name="Yoshida Y."/>
            <person name="Miyazaki K."/>
            <person name="Natsume S."/>
            <person name="Konno N."/>
        </authorList>
    </citation>
    <scope>NUCLEOTIDE SEQUENCE [LARGE SCALE GENOMIC DNA]</scope>
    <source>
        <strain evidence="3 4">NBRC 111202</strain>
    </source>
</reference>
<name>A0A1Q3EHB1_LENED</name>
<feature type="domain" description="DRBM" evidence="2">
    <location>
        <begin position="4"/>
        <end position="73"/>
    </location>
</feature>
<evidence type="ECO:0000259" key="2">
    <source>
        <dbReference type="PROSITE" id="PS50137"/>
    </source>
</evidence>
<evidence type="ECO:0000313" key="3">
    <source>
        <dbReference type="EMBL" id="GAW06582.1"/>
    </source>
</evidence>
<organism evidence="3 4">
    <name type="scientific">Lentinula edodes</name>
    <name type="common">Shiitake mushroom</name>
    <name type="synonym">Lentinus edodes</name>
    <dbReference type="NCBI Taxonomy" id="5353"/>
    <lineage>
        <taxon>Eukaryota</taxon>
        <taxon>Fungi</taxon>
        <taxon>Dikarya</taxon>
        <taxon>Basidiomycota</taxon>
        <taxon>Agaricomycotina</taxon>
        <taxon>Agaricomycetes</taxon>
        <taxon>Agaricomycetidae</taxon>
        <taxon>Agaricales</taxon>
        <taxon>Marasmiineae</taxon>
        <taxon>Omphalotaceae</taxon>
        <taxon>Lentinula</taxon>
    </lineage>
</organism>